<evidence type="ECO:0000259" key="1">
    <source>
        <dbReference type="Pfam" id="PF13391"/>
    </source>
</evidence>
<evidence type="ECO:0000313" key="3">
    <source>
        <dbReference type="Proteomes" id="UP000238217"/>
    </source>
</evidence>
<name>A0A2T0YBU2_9MICC</name>
<dbReference type="EMBL" id="PVTY01000023">
    <property type="protein sequence ID" value="PRZ12216.1"/>
    <property type="molecule type" value="Genomic_DNA"/>
</dbReference>
<dbReference type="AlphaFoldDB" id="A0A2T0YBU2"/>
<proteinExistence type="predicted"/>
<keyword evidence="2" id="KW-0540">Nuclease</keyword>
<dbReference type="OrthoDB" id="5379188at2"/>
<reference evidence="2 3" key="1">
    <citation type="submission" date="2018-03" db="EMBL/GenBank/DDBJ databases">
        <title>Comparative analysis of microorganisms from saline springs in Andes Mountain Range, Colombia.</title>
        <authorList>
            <person name="Rubin E."/>
        </authorList>
    </citation>
    <scope>NUCLEOTIDE SEQUENCE [LARGE SCALE GENOMIC DNA]</scope>
    <source>
        <strain evidence="2 3">CG 35</strain>
    </source>
</reference>
<accession>A0A2T0YBU2</accession>
<keyword evidence="3" id="KW-1185">Reference proteome</keyword>
<dbReference type="Proteomes" id="UP000238217">
    <property type="component" value="Unassembled WGS sequence"/>
</dbReference>
<gene>
    <name evidence="2" type="ORF">BCL67_12312</name>
</gene>
<keyword evidence="2" id="KW-0255">Endonuclease</keyword>
<dbReference type="GO" id="GO:0004519">
    <property type="term" value="F:endonuclease activity"/>
    <property type="evidence" value="ECO:0007669"/>
    <property type="project" value="UniProtKB-KW"/>
</dbReference>
<keyword evidence="2" id="KW-0378">Hydrolase</keyword>
<dbReference type="InterPro" id="IPR003615">
    <property type="entry name" value="HNH_nuc"/>
</dbReference>
<dbReference type="RefSeq" id="WP_146131180.1">
    <property type="nucleotide sequence ID" value="NZ_PVTY01000023.1"/>
</dbReference>
<protein>
    <submittedName>
        <fullName evidence="2">HNH endonuclease</fullName>
    </submittedName>
</protein>
<comment type="caution">
    <text evidence="2">The sequence shown here is derived from an EMBL/GenBank/DDBJ whole genome shotgun (WGS) entry which is preliminary data.</text>
</comment>
<evidence type="ECO:0000313" key="2">
    <source>
        <dbReference type="EMBL" id="PRZ12216.1"/>
    </source>
</evidence>
<sequence length="232" mass="25930">MPCARGPTNPSASTRSRLWGDSSGYCGRPDCLAKLIVQDPVGEDAHFAEAAHIVAASGSGPRANLDMSDEARRDWANLLLLCANCHALVDKSPEAYPIDMLLEWKRSRIEKTERALGVSAVASREEAWSAIHALRVQNRMIHADLGPDNDYAMNPEAEQAAHWRRAMLETLIPNHRSMLRIIDVNRGLLTESEVSIVEQYRSHVSDLEARHLHGRRGLTSRRYPSGMDRVFE</sequence>
<organism evidence="2 3">
    <name type="scientific">Nesterenkonia sandarakina</name>
    <dbReference type="NCBI Taxonomy" id="272918"/>
    <lineage>
        <taxon>Bacteria</taxon>
        <taxon>Bacillati</taxon>
        <taxon>Actinomycetota</taxon>
        <taxon>Actinomycetes</taxon>
        <taxon>Micrococcales</taxon>
        <taxon>Micrococcaceae</taxon>
        <taxon>Nesterenkonia</taxon>
    </lineage>
</organism>
<dbReference type="Pfam" id="PF13391">
    <property type="entry name" value="HNH_2"/>
    <property type="match status" value="1"/>
</dbReference>
<feature type="domain" description="HNH nuclease" evidence="1">
    <location>
        <begin position="45"/>
        <end position="91"/>
    </location>
</feature>